<dbReference type="GO" id="GO:0003925">
    <property type="term" value="F:G protein activity"/>
    <property type="evidence" value="ECO:0007669"/>
    <property type="project" value="UniProtKB-EC"/>
</dbReference>
<evidence type="ECO:0000313" key="7">
    <source>
        <dbReference type="EMBL" id="KAK2143421.1"/>
    </source>
</evidence>
<dbReference type="GO" id="GO:0005525">
    <property type="term" value="F:GTP binding"/>
    <property type="evidence" value="ECO:0007669"/>
    <property type="project" value="InterPro"/>
</dbReference>
<dbReference type="SUPFAM" id="SSF52540">
    <property type="entry name" value="P-loop containing nucleoside triphosphate hydrolases"/>
    <property type="match status" value="1"/>
</dbReference>
<dbReference type="Gene3D" id="3.40.50.300">
    <property type="entry name" value="P-loop containing nucleotide triphosphate hydrolases"/>
    <property type="match status" value="1"/>
</dbReference>
<dbReference type="InterPro" id="IPR051065">
    <property type="entry name" value="Ras-related_GTPase"/>
</dbReference>
<dbReference type="SMART" id="SM00173">
    <property type="entry name" value="RAS"/>
    <property type="match status" value="1"/>
</dbReference>
<accession>A0AAD9IZF2</accession>
<evidence type="ECO:0000256" key="3">
    <source>
        <dbReference type="ARBA" id="ARBA00022801"/>
    </source>
</evidence>
<organism evidence="7 8">
    <name type="scientific">Paralvinella palmiformis</name>
    <dbReference type="NCBI Taxonomy" id="53620"/>
    <lineage>
        <taxon>Eukaryota</taxon>
        <taxon>Metazoa</taxon>
        <taxon>Spiralia</taxon>
        <taxon>Lophotrochozoa</taxon>
        <taxon>Annelida</taxon>
        <taxon>Polychaeta</taxon>
        <taxon>Sedentaria</taxon>
        <taxon>Canalipalpata</taxon>
        <taxon>Terebellida</taxon>
        <taxon>Terebelliformia</taxon>
        <taxon>Alvinellidae</taxon>
        <taxon>Paralvinella</taxon>
    </lineage>
</organism>
<comment type="catalytic activity">
    <reaction evidence="4">
        <text>GTP + H2O = GDP + phosphate + H(+)</text>
        <dbReference type="Rhea" id="RHEA:19669"/>
        <dbReference type="ChEBI" id="CHEBI:15377"/>
        <dbReference type="ChEBI" id="CHEBI:15378"/>
        <dbReference type="ChEBI" id="CHEBI:37565"/>
        <dbReference type="ChEBI" id="CHEBI:43474"/>
        <dbReference type="ChEBI" id="CHEBI:58189"/>
        <dbReference type="EC" id="3.6.5.2"/>
    </reaction>
</comment>
<feature type="region of interest" description="Disordered" evidence="5">
    <location>
        <begin position="177"/>
        <end position="205"/>
    </location>
</feature>
<feature type="compositionally biased region" description="Polar residues" evidence="5">
    <location>
        <begin position="179"/>
        <end position="192"/>
    </location>
</feature>
<keyword evidence="3" id="KW-0378">Hydrolase</keyword>
<comment type="similarity">
    <text evidence="1">Belongs to the small GTPase superfamily. Ras family.</text>
</comment>
<comment type="caution">
    <text evidence="7">The sequence shown here is derived from an EMBL/GenBank/DDBJ whole genome shotgun (WGS) entry which is preliminary data.</text>
</comment>
<dbReference type="AlphaFoldDB" id="A0AAD9IZF2"/>
<dbReference type="PRINTS" id="PR00449">
    <property type="entry name" value="RASTRNSFRMNG"/>
</dbReference>
<evidence type="ECO:0000313" key="8">
    <source>
        <dbReference type="Proteomes" id="UP001208570"/>
    </source>
</evidence>
<sequence>MSCYVFFLWTEDTYSKLECLDNQEISVKIMDTYDQAGSNQERYLKWAHGYIIVYSITNRGSFDTAKTYLDAVAQYHKQNGREVPLALVGNKMDLERYRTVSKKSGQSLATEYDTTFHETSAADDFESVAKVFHSLIRDILREQQVALQPLVISEDKAAILGSGSQLTGGRTNLRRVKSPKTNEISSSSGTNATKKTDDQKDQKTIGARRQGVGLRLFKVNKSFKIFN</sequence>
<keyword evidence="8" id="KW-1185">Reference proteome</keyword>
<dbReference type="PROSITE" id="PS51421">
    <property type="entry name" value="RAS"/>
    <property type="match status" value="1"/>
</dbReference>
<dbReference type="Proteomes" id="UP001208570">
    <property type="component" value="Unassembled WGS sequence"/>
</dbReference>
<protein>
    <recommendedName>
        <fullName evidence="2">small monomeric GTPase</fullName>
        <ecNumber evidence="2">3.6.5.2</ecNumber>
    </recommendedName>
</protein>
<dbReference type="InterPro" id="IPR027417">
    <property type="entry name" value="P-loop_NTPase"/>
</dbReference>
<feature type="domain" description="PG2 pseudoGTPase" evidence="6">
    <location>
        <begin position="1"/>
        <end position="145"/>
    </location>
</feature>
<evidence type="ECO:0000256" key="5">
    <source>
        <dbReference type="SAM" id="MobiDB-lite"/>
    </source>
</evidence>
<gene>
    <name evidence="7" type="ORF">LSH36_841g00003</name>
</gene>
<evidence type="ECO:0000256" key="1">
    <source>
        <dbReference type="ARBA" id="ARBA00008344"/>
    </source>
</evidence>
<dbReference type="InterPro" id="IPR039006">
    <property type="entry name" value="RhoGAP_pG2"/>
</dbReference>
<dbReference type="InterPro" id="IPR001806">
    <property type="entry name" value="Small_GTPase"/>
</dbReference>
<dbReference type="PROSITE" id="PS51853">
    <property type="entry name" value="PG2"/>
    <property type="match status" value="1"/>
</dbReference>
<dbReference type="Pfam" id="PF00071">
    <property type="entry name" value="Ras"/>
    <property type="match status" value="1"/>
</dbReference>
<dbReference type="PROSITE" id="PS51419">
    <property type="entry name" value="RAB"/>
    <property type="match status" value="1"/>
</dbReference>
<evidence type="ECO:0000259" key="6">
    <source>
        <dbReference type="PROSITE" id="PS51853"/>
    </source>
</evidence>
<proteinExistence type="inferred from homology"/>
<dbReference type="EC" id="3.6.5.2" evidence="2"/>
<dbReference type="SMART" id="SM00175">
    <property type="entry name" value="RAB"/>
    <property type="match status" value="1"/>
</dbReference>
<evidence type="ECO:0000256" key="2">
    <source>
        <dbReference type="ARBA" id="ARBA00011984"/>
    </source>
</evidence>
<feature type="compositionally biased region" description="Basic and acidic residues" evidence="5">
    <location>
        <begin position="194"/>
        <end position="203"/>
    </location>
</feature>
<name>A0AAD9IZF2_9ANNE</name>
<reference evidence="7" key="1">
    <citation type="journal article" date="2023" name="Mol. Biol. Evol.">
        <title>Third-Generation Sequencing Reveals the Adaptive Role of the Epigenome in Three Deep-Sea Polychaetes.</title>
        <authorList>
            <person name="Perez M."/>
            <person name="Aroh O."/>
            <person name="Sun Y."/>
            <person name="Lan Y."/>
            <person name="Juniper S.K."/>
            <person name="Young C.R."/>
            <person name="Angers B."/>
            <person name="Qian P.Y."/>
        </authorList>
    </citation>
    <scope>NUCLEOTIDE SEQUENCE</scope>
    <source>
        <strain evidence="7">P08H-3</strain>
    </source>
</reference>
<dbReference type="EMBL" id="JAODUP010000842">
    <property type="protein sequence ID" value="KAK2143421.1"/>
    <property type="molecule type" value="Genomic_DNA"/>
</dbReference>
<dbReference type="PANTHER" id="PTHR45704">
    <property type="entry name" value="RAS-LIKE FAMILY MEMBER 11"/>
    <property type="match status" value="1"/>
</dbReference>
<evidence type="ECO:0000256" key="4">
    <source>
        <dbReference type="ARBA" id="ARBA00048098"/>
    </source>
</evidence>